<reference evidence="2 3" key="1">
    <citation type="submission" date="2017-01" db="EMBL/GenBank/DDBJ databases">
        <title>Draft genome sequence of Bacillus oleronius.</title>
        <authorList>
            <person name="Allam M."/>
        </authorList>
    </citation>
    <scope>NUCLEOTIDE SEQUENCE [LARGE SCALE GENOMIC DNA]</scope>
    <source>
        <strain evidence="2 3">DSM 9356</strain>
    </source>
</reference>
<dbReference type="Proteomes" id="UP000189761">
    <property type="component" value="Unassembled WGS sequence"/>
</dbReference>
<dbReference type="EMBL" id="MTLA01000349">
    <property type="protein sequence ID" value="OOP66219.1"/>
    <property type="molecule type" value="Genomic_DNA"/>
</dbReference>
<sequence length="238" mass="27336">MKIEIWSDYVCPFCYIGKRRLEEAIQEFPHKEQIDLVFRSFELDPNTKNDNDLNIHEALAKKYGMSIEQAKQMNENVGQQAKDVGLTYQFDTMIPTNSFDAHRLAKFAEEHGKAQEMNERLLKAYFTDSKKISDIEILADLAEEIGLDRERTLNVLKGSEYGQLVRQDEAEAKQIGITGVPFFVLNQKYAISGAQPTETFINALNMVWEEENEKKSLKIINTSKSEYCTDEGCEISEE</sequence>
<dbReference type="RefSeq" id="WP_078111226.1">
    <property type="nucleotide sequence ID" value="NZ_CP065424.1"/>
</dbReference>
<dbReference type="PANTHER" id="PTHR13887:SF41">
    <property type="entry name" value="THIOREDOXIN SUPERFAMILY PROTEIN"/>
    <property type="match status" value="1"/>
</dbReference>
<evidence type="ECO:0000313" key="3">
    <source>
        <dbReference type="Proteomes" id="UP000189761"/>
    </source>
</evidence>
<keyword evidence="3" id="KW-1185">Reference proteome</keyword>
<evidence type="ECO:0000259" key="1">
    <source>
        <dbReference type="Pfam" id="PF01323"/>
    </source>
</evidence>
<dbReference type="PANTHER" id="PTHR13887">
    <property type="entry name" value="GLUTATHIONE S-TRANSFERASE KAPPA"/>
    <property type="match status" value="1"/>
</dbReference>
<dbReference type="InterPro" id="IPR001853">
    <property type="entry name" value="DSBA-like_thioredoxin_dom"/>
</dbReference>
<dbReference type="AlphaFoldDB" id="A0A8E2LDK5"/>
<comment type="caution">
    <text evidence="2">The sequence shown here is derived from an EMBL/GenBank/DDBJ whole genome shotgun (WGS) entry which is preliminary data.</text>
</comment>
<feature type="domain" description="DSBA-like thioredoxin" evidence="1">
    <location>
        <begin position="3"/>
        <end position="204"/>
    </location>
</feature>
<dbReference type="SUPFAM" id="SSF52833">
    <property type="entry name" value="Thioredoxin-like"/>
    <property type="match status" value="1"/>
</dbReference>
<dbReference type="InterPro" id="IPR036249">
    <property type="entry name" value="Thioredoxin-like_sf"/>
</dbReference>
<evidence type="ECO:0000313" key="2">
    <source>
        <dbReference type="EMBL" id="OOP66219.1"/>
    </source>
</evidence>
<dbReference type="CDD" id="cd03024">
    <property type="entry name" value="DsbA_FrnE"/>
    <property type="match status" value="1"/>
</dbReference>
<organism evidence="2 3">
    <name type="scientific">Heyndrickxia oleronia</name>
    <dbReference type="NCBI Taxonomy" id="38875"/>
    <lineage>
        <taxon>Bacteria</taxon>
        <taxon>Bacillati</taxon>
        <taxon>Bacillota</taxon>
        <taxon>Bacilli</taxon>
        <taxon>Bacillales</taxon>
        <taxon>Bacillaceae</taxon>
        <taxon>Heyndrickxia</taxon>
    </lineage>
</organism>
<dbReference type="Gene3D" id="3.40.30.10">
    <property type="entry name" value="Glutaredoxin"/>
    <property type="match status" value="1"/>
</dbReference>
<dbReference type="GO" id="GO:0016491">
    <property type="term" value="F:oxidoreductase activity"/>
    <property type="evidence" value="ECO:0007669"/>
    <property type="project" value="InterPro"/>
</dbReference>
<protein>
    <submittedName>
        <fullName evidence="2">Disulfide bond formation protein DsbA</fullName>
    </submittedName>
</protein>
<gene>
    <name evidence="2" type="ORF">BWZ43_22145</name>
</gene>
<dbReference type="Pfam" id="PF01323">
    <property type="entry name" value="DSBA"/>
    <property type="match status" value="1"/>
</dbReference>
<accession>A0A8E2LDK5</accession>
<name>A0A8E2LDK5_9BACI</name>
<proteinExistence type="predicted"/>